<keyword evidence="2" id="KW-0238">DNA-binding</keyword>
<organism evidence="2 3">
    <name type="scientific">Actinokineospora iranica</name>
    <dbReference type="NCBI Taxonomy" id="1271860"/>
    <lineage>
        <taxon>Bacteria</taxon>
        <taxon>Bacillati</taxon>
        <taxon>Actinomycetota</taxon>
        <taxon>Actinomycetes</taxon>
        <taxon>Pseudonocardiales</taxon>
        <taxon>Pseudonocardiaceae</taxon>
        <taxon>Actinokineospora</taxon>
    </lineage>
</organism>
<keyword evidence="3" id="KW-1185">Reference proteome</keyword>
<feature type="region of interest" description="Disordered" evidence="1">
    <location>
        <begin position="116"/>
        <end position="191"/>
    </location>
</feature>
<dbReference type="InterPro" id="IPR004401">
    <property type="entry name" value="YbaB/EbfC"/>
</dbReference>
<dbReference type="Pfam" id="PF02575">
    <property type="entry name" value="YbaB_DNA_bd"/>
    <property type="match status" value="1"/>
</dbReference>
<evidence type="ECO:0000313" key="2">
    <source>
        <dbReference type="EMBL" id="SDC97877.1"/>
    </source>
</evidence>
<reference evidence="3" key="1">
    <citation type="submission" date="2016-10" db="EMBL/GenBank/DDBJ databases">
        <authorList>
            <person name="Varghese N."/>
            <person name="Submissions S."/>
        </authorList>
    </citation>
    <scope>NUCLEOTIDE SEQUENCE [LARGE SCALE GENOMIC DNA]</scope>
    <source>
        <strain evidence="3">IBRC-M 10403</strain>
    </source>
</reference>
<dbReference type="STRING" id="1271860.SAMN05216174_10663"/>
<evidence type="ECO:0000256" key="1">
    <source>
        <dbReference type="SAM" id="MobiDB-lite"/>
    </source>
</evidence>
<sequence length="191" mass="20654">MSGDDQASLHARNAAMKEQVHSLLDTFHRQTEMLRDAQAAAAQATASLTSKDGLVRVSVDASGMLTRLEFAPSAFERSTPETLARSALQLAREGAAKVKQQVADVMSPLTDGLPDLSDLVEGAPSLSGLLPQFSTPEPQPAAPVDEESYEDQSAVYRREESTPAAQPRRTPRPEPEDADEQPDSWLDRGRS</sequence>
<dbReference type="Proteomes" id="UP000199501">
    <property type="component" value="Unassembled WGS sequence"/>
</dbReference>
<dbReference type="EMBL" id="FMZZ01000006">
    <property type="protein sequence ID" value="SDC97877.1"/>
    <property type="molecule type" value="Genomic_DNA"/>
</dbReference>
<dbReference type="SUPFAM" id="SSF82607">
    <property type="entry name" value="YbaB-like"/>
    <property type="match status" value="1"/>
</dbReference>
<dbReference type="Gene3D" id="3.30.1310.10">
    <property type="entry name" value="Nucleoid-associated protein YbaB-like domain"/>
    <property type="match status" value="1"/>
</dbReference>
<name>A0A1G6R1I8_9PSEU</name>
<gene>
    <name evidence="2" type="ORF">SAMN05216174_10663</name>
</gene>
<dbReference type="RefSeq" id="WP_175482824.1">
    <property type="nucleotide sequence ID" value="NZ_FMZZ01000006.1"/>
</dbReference>
<accession>A0A1G6R1I8</accession>
<proteinExistence type="predicted"/>
<protein>
    <submittedName>
        <fullName evidence="2">Conserved DNA-binding protein YbaB</fullName>
    </submittedName>
</protein>
<dbReference type="InterPro" id="IPR036894">
    <property type="entry name" value="YbaB-like_sf"/>
</dbReference>
<evidence type="ECO:0000313" key="3">
    <source>
        <dbReference type="Proteomes" id="UP000199501"/>
    </source>
</evidence>
<dbReference type="GO" id="GO:0003677">
    <property type="term" value="F:DNA binding"/>
    <property type="evidence" value="ECO:0007669"/>
    <property type="project" value="UniProtKB-KW"/>
</dbReference>
<dbReference type="AlphaFoldDB" id="A0A1G6R1I8"/>